<gene>
    <name evidence="1" type="ORF">BN381_20025</name>
</gene>
<proteinExistence type="predicted"/>
<dbReference type="STRING" id="1229780.BN381_20025"/>
<dbReference type="RefSeq" id="WP_012225476.1">
    <property type="nucleotide sequence ID" value="NZ_HG422565.1"/>
</dbReference>
<dbReference type="eggNOG" id="ENOG5033CC0">
    <property type="taxonomic scope" value="Bacteria"/>
</dbReference>
<accession>R4Z1Q3</accession>
<dbReference type="OrthoDB" id="3579809at2"/>
<evidence type="ECO:0000313" key="2">
    <source>
        <dbReference type="Proteomes" id="UP000018291"/>
    </source>
</evidence>
<protein>
    <recommendedName>
        <fullName evidence="3">RNA polymerase sigma factor 70 region 4 type 2 domain-containing protein</fullName>
    </recommendedName>
</protein>
<keyword evidence="2" id="KW-1185">Reference proteome</keyword>
<dbReference type="Proteomes" id="UP000018291">
    <property type="component" value="Unassembled WGS sequence"/>
</dbReference>
<dbReference type="AlphaFoldDB" id="R4Z1Q3"/>
<dbReference type="HOGENOM" id="CLU_188947_0_0_11"/>
<evidence type="ECO:0008006" key="3">
    <source>
        <dbReference type="Google" id="ProtNLM"/>
    </source>
</evidence>
<organism evidence="1 2">
    <name type="scientific">Candidatus Neomicrothrix parvicella RN1</name>
    <dbReference type="NCBI Taxonomy" id="1229780"/>
    <lineage>
        <taxon>Bacteria</taxon>
        <taxon>Bacillati</taxon>
        <taxon>Actinomycetota</taxon>
        <taxon>Acidimicrobiia</taxon>
        <taxon>Acidimicrobiales</taxon>
        <taxon>Microthrixaceae</taxon>
        <taxon>Candidatus Neomicrothrix</taxon>
    </lineage>
</organism>
<sequence length="90" mass="9778">MAHTDEEIDAASRRFEQLVNDFDPAAAVVDNIDELSQVAAASEAVRAGEAKLRESVEIARAHGRSWNEIALALGVTRQAARQRFSDRASA</sequence>
<name>R4Z1Q3_9ACTN</name>
<reference evidence="1 2" key="1">
    <citation type="journal article" date="2013" name="ISME J.">
        <title>Metabolic model for the filamentous 'Candidatus Microthrix parvicella' based on genomic and metagenomic analyses.</title>
        <authorList>
            <person name="Jon McIlroy S."/>
            <person name="Kristiansen R."/>
            <person name="Albertsen M."/>
            <person name="Michael Karst S."/>
            <person name="Rossetti S."/>
            <person name="Lund Nielsen J."/>
            <person name="Tandoi V."/>
            <person name="James Seviour R."/>
            <person name="Nielsen P.H."/>
        </authorList>
    </citation>
    <scope>NUCLEOTIDE SEQUENCE [LARGE SCALE GENOMIC DNA]</scope>
    <source>
        <strain evidence="1 2">RN1</strain>
    </source>
</reference>
<evidence type="ECO:0000313" key="1">
    <source>
        <dbReference type="EMBL" id="CCM63201.1"/>
    </source>
</evidence>
<comment type="caution">
    <text evidence="1">The sequence shown here is derived from an EMBL/GenBank/DDBJ whole genome shotgun (WGS) entry which is preliminary data.</text>
</comment>
<dbReference type="EMBL" id="CANL01000012">
    <property type="protein sequence ID" value="CCM63201.1"/>
    <property type="molecule type" value="Genomic_DNA"/>
</dbReference>